<dbReference type="Proteomes" id="UP000009138">
    <property type="component" value="Unassembled WGS sequence"/>
</dbReference>
<proteinExistence type="predicted"/>
<sequence>MTFLLINRFVTLETNSYMHAIGERHSNHVKSEKNCDGNRLGRIKIHYFKHTVADKTGAQK</sequence>
<dbReference type="VEuPathDB" id="FungiDB:RO3G_15155"/>
<organism evidence="1 2">
    <name type="scientific">Rhizopus delemar (strain RA 99-880 / ATCC MYA-4621 / FGSC 9543 / NRRL 43880)</name>
    <name type="common">Mucormycosis agent</name>
    <name type="synonym">Rhizopus arrhizus var. delemar</name>
    <dbReference type="NCBI Taxonomy" id="246409"/>
    <lineage>
        <taxon>Eukaryota</taxon>
        <taxon>Fungi</taxon>
        <taxon>Fungi incertae sedis</taxon>
        <taxon>Mucoromycota</taxon>
        <taxon>Mucoromycotina</taxon>
        <taxon>Mucoromycetes</taxon>
        <taxon>Mucorales</taxon>
        <taxon>Mucorineae</taxon>
        <taxon>Rhizopodaceae</taxon>
        <taxon>Rhizopus</taxon>
    </lineage>
</organism>
<accession>I1CPR4</accession>
<dbReference type="AlphaFoldDB" id="I1CPR4"/>
<dbReference type="RefSeq" id="XP_067525840.1">
    <property type="nucleotide sequence ID" value="XM_067669739.1"/>
</dbReference>
<gene>
    <name evidence="1" type="ORF">RO3G_15155</name>
</gene>
<dbReference type="EMBL" id="CH476746">
    <property type="protein sequence ID" value="EIE90444.1"/>
    <property type="molecule type" value="Genomic_DNA"/>
</dbReference>
<name>I1CPR4_RHIO9</name>
<keyword evidence="2" id="KW-1185">Reference proteome</keyword>
<reference evidence="1 2" key="1">
    <citation type="journal article" date="2009" name="PLoS Genet.">
        <title>Genomic analysis of the basal lineage fungus Rhizopus oryzae reveals a whole-genome duplication.</title>
        <authorList>
            <person name="Ma L.-J."/>
            <person name="Ibrahim A.S."/>
            <person name="Skory C."/>
            <person name="Grabherr M.G."/>
            <person name="Burger G."/>
            <person name="Butler M."/>
            <person name="Elias M."/>
            <person name="Idnurm A."/>
            <person name="Lang B.F."/>
            <person name="Sone T."/>
            <person name="Abe A."/>
            <person name="Calvo S.E."/>
            <person name="Corrochano L.M."/>
            <person name="Engels R."/>
            <person name="Fu J."/>
            <person name="Hansberg W."/>
            <person name="Kim J.-M."/>
            <person name="Kodira C.D."/>
            <person name="Koehrsen M.J."/>
            <person name="Liu B."/>
            <person name="Miranda-Saavedra D."/>
            <person name="O'Leary S."/>
            <person name="Ortiz-Castellanos L."/>
            <person name="Poulter R."/>
            <person name="Rodriguez-Romero J."/>
            <person name="Ruiz-Herrera J."/>
            <person name="Shen Y.-Q."/>
            <person name="Zeng Q."/>
            <person name="Galagan J."/>
            <person name="Birren B.W."/>
            <person name="Cuomo C.A."/>
            <person name="Wickes B.L."/>
        </authorList>
    </citation>
    <scope>NUCLEOTIDE SEQUENCE [LARGE SCALE GENOMIC DNA]</scope>
    <source>
        <strain evidence="2">RA 99-880 / ATCC MYA-4621 / FGSC 9543 / NRRL 43880</strain>
    </source>
</reference>
<dbReference type="InParanoid" id="I1CPR4"/>
<evidence type="ECO:0000313" key="1">
    <source>
        <dbReference type="EMBL" id="EIE90444.1"/>
    </source>
</evidence>
<protein>
    <submittedName>
        <fullName evidence="1">Uncharacterized protein</fullName>
    </submittedName>
</protein>
<evidence type="ECO:0000313" key="2">
    <source>
        <dbReference type="Proteomes" id="UP000009138"/>
    </source>
</evidence>
<dbReference type="GeneID" id="93622120"/>